<evidence type="ECO:0000256" key="2">
    <source>
        <dbReference type="ARBA" id="ARBA00022448"/>
    </source>
</evidence>
<keyword evidence="3" id="KW-1003">Cell membrane</keyword>
<feature type="transmembrane region" description="Helical" evidence="7">
    <location>
        <begin position="170"/>
        <end position="188"/>
    </location>
</feature>
<dbReference type="CDD" id="cd06261">
    <property type="entry name" value="TM_PBP2"/>
    <property type="match status" value="1"/>
</dbReference>
<evidence type="ECO:0000256" key="5">
    <source>
        <dbReference type="ARBA" id="ARBA00022989"/>
    </source>
</evidence>
<dbReference type="GO" id="GO:0071916">
    <property type="term" value="F:dipeptide transmembrane transporter activity"/>
    <property type="evidence" value="ECO:0007669"/>
    <property type="project" value="TreeGrafter"/>
</dbReference>
<evidence type="ECO:0000256" key="7">
    <source>
        <dbReference type="SAM" id="Phobius"/>
    </source>
</evidence>
<dbReference type="PANTHER" id="PTHR43163:SF6">
    <property type="entry name" value="DIPEPTIDE TRANSPORT SYSTEM PERMEASE PROTEIN DPPB-RELATED"/>
    <property type="match status" value="1"/>
</dbReference>
<proteinExistence type="predicted"/>
<dbReference type="Proteomes" id="UP001174909">
    <property type="component" value="Unassembled WGS sequence"/>
</dbReference>
<comment type="caution">
    <text evidence="9">The sequence shown here is derived from an EMBL/GenBank/DDBJ whole genome shotgun (WGS) entry which is preliminary data.</text>
</comment>
<keyword evidence="5 7" id="KW-1133">Transmembrane helix</keyword>
<dbReference type="InterPro" id="IPR035906">
    <property type="entry name" value="MetI-like_sf"/>
</dbReference>
<feature type="non-terminal residue" evidence="9">
    <location>
        <position position="1"/>
    </location>
</feature>
<dbReference type="SUPFAM" id="SSF161098">
    <property type="entry name" value="MetI-like"/>
    <property type="match status" value="1"/>
</dbReference>
<dbReference type="AlphaFoldDB" id="A0AA35X907"/>
<reference evidence="9" key="1">
    <citation type="submission" date="2023-03" db="EMBL/GenBank/DDBJ databases">
        <authorList>
            <person name="Steffen K."/>
            <person name="Cardenas P."/>
        </authorList>
    </citation>
    <scope>NUCLEOTIDE SEQUENCE</scope>
</reference>
<feature type="domain" description="ABC transmembrane type-1" evidence="8">
    <location>
        <begin position="64"/>
        <end position="293"/>
    </location>
</feature>
<dbReference type="GO" id="GO:0005886">
    <property type="term" value="C:plasma membrane"/>
    <property type="evidence" value="ECO:0007669"/>
    <property type="project" value="UniProtKB-SubCell"/>
</dbReference>
<evidence type="ECO:0000256" key="3">
    <source>
        <dbReference type="ARBA" id="ARBA00022475"/>
    </source>
</evidence>
<feature type="transmembrane region" description="Helical" evidence="7">
    <location>
        <begin position="103"/>
        <end position="124"/>
    </location>
</feature>
<dbReference type="Gene3D" id="1.10.3720.10">
    <property type="entry name" value="MetI-like"/>
    <property type="match status" value="1"/>
</dbReference>
<dbReference type="Pfam" id="PF00528">
    <property type="entry name" value="BPD_transp_1"/>
    <property type="match status" value="1"/>
</dbReference>
<dbReference type="PANTHER" id="PTHR43163">
    <property type="entry name" value="DIPEPTIDE TRANSPORT SYSTEM PERMEASE PROTEIN DPPB-RELATED"/>
    <property type="match status" value="1"/>
</dbReference>
<evidence type="ECO:0000313" key="9">
    <source>
        <dbReference type="EMBL" id="CAI8042685.1"/>
    </source>
</evidence>
<sequence length="302" mass="33445">GSGDASARRGRREPHEIEEITREWGLDQPIIVQYWRFVSQAVQGNFGESMRYGEPVTELVIERLPATVELALASLLVAIVIALPIGVYSAIKHNSLWDHSGMTLALVGLSVPNFWLGIMLIFFLGGQWNLLPVAGRLTYGVDVTPVTQLMLVDALIAGDLPAFWDAFKHILLPAVTLGTSFAAIITRISRSSVLEVIRQDYITTARAKGLSERTVIWKHTLRNALITIITILGLQLGALLSGSVITETVFSWPGIGSLLIQAITTRDYKLAQGVILFFAMVYFFINLTVDLLYTWVDPRIRL</sequence>
<accession>A0AA35X907</accession>
<evidence type="ECO:0000313" key="10">
    <source>
        <dbReference type="Proteomes" id="UP001174909"/>
    </source>
</evidence>
<keyword evidence="10" id="KW-1185">Reference proteome</keyword>
<dbReference type="Pfam" id="PF19300">
    <property type="entry name" value="BPD_transp_1_N"/>
    <property type="match status" value="1"/>
</dbReference>
<evidence type="ECO:0000256" key="1">
    <source>
        <dbReference type="ARBA" id="ARBA00004651"/>
    </source>
</evidence>
<feature type="transmembrane region" description="Helical" evidence="7">
    <location>
        <begin position="223"/>
        <end position="245"/>
    </location>
</feature>
<keyword evidence="2" id="KW-0813">Transport</keyword>
<dbReference type="InterPro" id="IPR045621">
    <property type="entry name" value="BPD_transp_1_N"/>
</dbReference>
<gene>
    <name evidence="9" type="ORF">GBAR_LOCUS23667</name>
</gene>
<comment type="subcellular location">
    <subcellularLocation>
        <location evidence="1">Cell membrane</location>
        <topology evidence="1">Multi-pass membrane protein</topology>
    </subcellularLocation>
</comment>
<dbReference type="EMBL" id="CASHTH010003280">
    <property type="protein sequence ID" value="CAI8042685.1"/>
    <property type="molecule type" value="Genomic_DNA"/>
</dbReference>
<keyword evidence="4 7" id="KW-0812">Transmembrane</keyword>
<dbReference type="PROSITE" id="PS50928">
    <property type="entry name" value="ABC_TM1"/>
    <property type="match status" value="1"/>
</dbReference>
<name>A0AA35X907_GEOBA</name>
<feature type="transmembrane region" description="Helical" evidence="7">
    <location>
        <begin position="274"/>
        <end position="296"/>
    </location>
</feature>
<evidence type="ECO:0000256" key="4">
    <source>
        <dbReference type="ARBA" id="ARBA00022692"/>
    </source>
</evidence>
<dbReference type="InterPro" id="IPR000515">
    <property type="entry name" value="MetI-like"/>
</dbReference>
<evidence type="ECO:0000256" key="6">
    <source>
        <dbReference type="ARBA" id="ARBA00023136"/>
    </source>
</evidence>
<feature type="transmembrane region" description="Helical" evidence="7">
    <location>
        <begin position="70"/>
        <end position="91"/>
    </location>
</feature>
<evidence type="ECO:0000259" key="8">
    <source>
        <dbReference type="PROSITE" id="PS50928"/>
    </source>
</evidence>
<keyword evidence="6 7" id="KW-0472">Membrane</keyword>
<protein>
    <submittedName>
        <fullName evidence="9">Dipeptide transport system permease protein DppB</fullName>
    </submittedName>
</protein>
<organism evidence="9 10">
    <name type="scientific">Geodia barretti</name>
    <name type="common">Barrett's horny sponge</name>
    <dbReference type="NCBI Taxonomy" id="519541"/>
    <lineage>
        <taxon>Eukaryota</taxon>
        <taxon>Metazoa</taxon>
        <taxon>Porifera</taxon>
        <taxon>Demospongiae</taxon>
        <taxon>Heteroscleromorpha</taxon>
        <taxon>Tetractinellida</taxon>
        <taxon>Astrophorina</taxon>
        <taxon>Geodiidae</taxon>
        <taxon>Geodia</taxon>
    </lineage>
</organism>